<gene>
    <name evidence="2" type="ORF">F3Y22_tig00110984pilonHSYRG00172</name>
</gene>
<feature type="region of interest" description="Disordered" evidence="1">
    <location>
        <begin position="101"/>
        <end position="120"/>
    </location>
</feature>
<dbReference type="AlphaFoldDB" id="A0A6A2ZAS9"/>
<proteinExistence type="predicted"/>
<dbReference type="SUPFAM" id="SSF54001">
    <property type="entry name" value="Cysteine proteinases"/>
    <property type="match status" value="1"/>
</dbReference>
<keyword evidence="3" id="KW-1185">Reference proteome</keyword>
<protein>
    <recommendedName>
        <fullName evidence="4">Ubiquitin-like protease family profile domain-containing protein</fullName>
    </recommendedName>
</protein>
<comment type="caution">
    <text evidence="2">The sequence shown here is derived from an EMBL/GenBank/DDBJ whole genome shotgun (WGS) entry which is preliminary data.</text>
</comment>
<organism evidence="2 3">
    <name type="scientific">Hibiscus syriacus</name>
    <name type="common">Rose of Sharon</name>
    <dbReference type="NCBI Taxonomy" id="106335"/>
    <lineage>
        <taxon>Eukaryota</taxon>
        <taxon>Viridiplantae</taxon>
        <taxon>Streptophyta</taxon>
        <taxon>Embryophyta</taxon>
        <taxon>Tracheophyta</taxon>
        <taxon>Spermatophyta</taxon>
        <taxon>Magnoliopsida</taxon>
        <taxon>eudicotyledons</taxon>
        <taxon>Gunneridae</taxon>
        <taxon>Pentapetalae</taxon>
        <taxon>rosids</taxon>
        <taxon>malvids</taxon>
        <taxon>Malvales</taxon>
        <taxon>Malvaceae</taxon>
        <taxon>Malvoideae</taxon>
        <taxon>Hibiscus</taxon>
    </lineage>
</organism>
<name>A0A6A2ZAS9_HIBSY</name>
<feature type="compositionally biased region" description="Low complexity" evidence="1">
    <location>
        <begin position="17"/>
        <end position="29"/>
    </location>
</feature>
<dbReference type="Proteomes" id="UP000436088">
    <property type="component" value="Unassembled WGS sequence"/>
</dbReference>
<dbReference type="InterPro" id="IPR038765">
    <property type="entry name" value="Papain-like_cys_pep_sf"/>
</dbReference>
<evidence type="ECO:0000313" key="2">
    <source>
        <dbReference type="EMBL" id="KAE8688519.1"/>
    </source>
</evidence>
<evidence type="ECO:0000256" key="1">
    <source>
        <dbReference type="SAM" id="MobiDB-lite"/>
    </source>
</evidence>
<reference evidence="2" key="1">
    <citation type="submission" date="2019-09" db="EMBL/GenBank/DDBJ databases">
        <title>Draft genome information of white flower Hibiscus syriacus.</title>
        <authorList>
            <person name="Kim Y.-M."/>
        </authorList>
    </citation>
    <scope>NUCLEOTIDE SEQUENCE [LARGE SCALE GENOMIC DNA]</scope>
    <source>
        <strain evidence="2">YM2019G1</strain>
    </source>
</reference>
<dbReference type="EMBL" id="VEPZ02001187">
    <property type="protein sequence ID" value="KAE8688519.1"/>
    <property type="molecule type" value="Genomic_DNA"/>
</dbReference>
<evidence type="ECO:0008006" key="4">
    <source>
        <dbReference type="Google" id="ProtNLM"/>
    </source>
</evidence>
<accession>A0A6A2ZAS9</accession>
<feature type="region of interest" description="Disordered" evidence="1">
    <location>
        <begin position="1"/>
        <end position="30"/>
    </location>
</feature>
<sequence>MKDEGSGGSSTMIQIPSSHSGSSKSVVGGRYEISPKIHPKLEEDIEGSSENPLDKTGDWLCEECKLAEETENQKQGLDAEGKMENKLISSTHILSKRHIENLEGASAPKRQVVDGSPRSLRPNEEVVCSLTSGPRLQTPKGSLLKCSSFNTLNSNSKSTISVPPASNSRLSPLPLEHAGFSYDHGAIIDIPLDTASGGSHNQDLNKKVQAKEAELKRQEQACCVKIWLLSIIYFVAGVPRAYVFRAMKLYTTQSGSNKRVSLNWINILCPRQSGGTECGYYVCKFMKEIVENILEVLVNKNVINSNFGKGSRTVGASDVPTSLVEVNAYSQPVSRVLDSEETTSKLQKKLEELHLPQRQHV</sequence>
<evidence type="ECO:0000313" key="3">
    <source>
        <dbReference type="Proteomes" id="UP000436088"/>
    </source>
</evidence>